<gene>
    <name evidence="1" type="ORF">P1P91_00070</name>
</gene>
<accession>A0ABY9YZ76</accession>
<organism evidence="1 2">
    <name type="scientific">Halomonas piscis</name>
    <dbReference type="NCBI Taxonomy" id="3031727"/>
    <lineage>
        <taxon>Bacteria</taxon>
        <taxon>Pseudomonadati</taxon>
        <taxon>Pseudomonadota</taxon>
        <taxon>Gammaproteobacteria</taxon>
        <taxon>Oceanospirillales</taxon>
        <taxon>Halomonadaceae</taxon>
        <taxon>Halomonas</taxon>
    </lineage>
</organism>
<reference evidence="1 2" key="1">
    <citation type="submission" date="2023-03" db="EMBL/GenBank/DDBJ databases">
        <title>Halomonas sp. nov., isolated from Korean tranditional fermented seafood 'Jeotgal'.</title>
        <authorList>
            <person name="Kim B."/>
            <person name="Shin N.-R."/>
        </authorList>
    </citation>
    <scope>NUCLEOTIDE SEQUENCE [LARGE SCALE GENOMIC DNA]</scope>
    <source>
        <strain evidence="1 2">SG2L-4</strain>
    </source>
</reference>
<evidence type="ECO:0000313" key="2">
    <source>
        <dbReference type="Proteomes" id="UP001301869"/>
    </source>
</evidence>
<dbReference type="EMBL" id="CP119391">
    <property type="protein sequence ID" value="WNK20132.1"/>
    <property type="molecule type" value="Genomic_DNA"/>
</dbReference>
<keyword evidence="2" id="KW-1185">Reference proteome</keyword>
<dbReference type="RefSeq" id="WP_311883699.1">
    <property type="nucleotide sequence ID" value="NZ_CP119391.1"/>
</dbReference>
<protein>
    <submittedName>
        <fullName evidence="1">Uncharacterized protein</fullName>
    </submittedName>
</protein>
<sequence length="49" mass="5156">MLLVRENASKTGFFVVSCGFGLIEQAAHWAADQADHGDEIGLVPVARGA</sequence>
<evidence type="ECO:0000313" key="1">
    <source>
        <dbReference type="EMBL" id="WNK20132.1"/>
    </source>
</evidence>
<name>A0ABY9YZ76_9GAMM</name>
<proteinExistence type="predicted"/>
<dbReference type="Proteomes" id="UP001301869">
    <property type="component" value="Chromosome"/>
</dbReference>